<dbReference type="InterPro" id="IPR036259">
    <property type="entry name" value="MFS_trans_sf"/>
</dbReference>
<protein>
    <submittedName>
        <fullName evidence="8">Unannotated protein</fullName>
    </submittedName>
</protein>
<dbReference type="InterPro" id="IPR011701">
    <property type="entry name" value="MFS"/>
</dbReference>
<evidence type="ECO:0000256" key="2">
    <source>
        <dbReference type="ARBA" id="ARBA00022448"/>
    </source>
</evidence>
<proteinExistence type="predicted"/>
<dbReference type="InterPro" id="IPR020846">
    <property type="entry name" value="MFS_dom"/>
</dbReference>
<feature type="transmembrane region" description="Helical" evidence="6">
    <location>
        <begin position="255"/>
        <end position="274"/>
    </location>
</feature>
<dbReference type="PANTHER" id="PTHR23506">
    <property type="entry name" value="GH10249P"/>
    <property type="match status" value="1"/>
</dbReference>
<keyword evidence="3 6" id="KW-0812">Transmembrane</keyword>
<keyword evidence="5 6" id="KW-0472">Membrane</keyword>
<evidence type="ECO:0000256" key="1">
    <source>
        <dbReference type="ARBA" id="ARBA00004141"/>
    </source>
</evidence>
<name>A0A6J7HRA6_9ZZZZ</name>
<feature type="transmembrane region" description="Helical" evidence="6">
    <location>
        <begin position="146"/>
        <end position="168"/>
    </location>
</feature>
<dbReference type="InterPro" id="IPR050930">
    <property type="entry name" value="MFS_Vesicular_Transporter"/>
</dbReference>
<feature type="domain" description="Major facilitator superfamily (MFS) profile" evidence="7">
    <location>
        <begin position="19"/>
        <end position="398"/>
    </location>
</feature>
<dbReference type="SUPFAM" id="SSF103473">
    <property type="entry name" value="MFS general substrate transporter"/>
    <property type="match status" value="1"/>
</dbReference>
<dbReference type="AlphaFoldDB" id="A0A6J7HRA6"/>
<dbReference type="EMBL" id="CAFBMS010000034">
    <property type="protein sequence ID" value="CAB4918149.1"/>
    <property type="molecule type" value="Genomic_DNA"/>
</dbReference>
<feature type="transmembrane region" description="Helical" evidence="6">
    <location>
        <begin position="110"/>
        <end position="134"/>
    </location>
</feature>
<reference evidence="8" key="1">
    <citation type="submission" date="2020-05" db="EMBL/GenBank/DDBJ databases">
        <authorList>
            <person name="Chiriac C."/>
            <person name="Salcher M."/>
            <person name="Ghai R."/>
            <person name="Kavagutti S V."/>
        </authorList>
    </citation>
    <scope>NUCLEOTIDE SEQUENCE</scope>
</reference>
<dbReference type="GO" id="GO:0016020">
    <property type="term" value="C:membrane"/>
    <property type="evidence" value="ECO:0007669"/>
    <property type="project" value="UniProtKB-SubCell"/>
</dbReference>
<evidence type="ECO:0000256" key="3">
    <source>
        <dbReference type="ARBA" id="ARBA00022692"/>
    </source>
</evidence>
<accession>A0A6J7HRA6</accession>
<evidence type="ECO:0000259" key="7">
    <source>
        <dbReference type="PROSITE" id="PS50850"/>
    </source>
</evidence>
<organism evidence="8">
    <name type="scientific">freshwater metagenome</name>
    <dbReference type="NCBI Taxonomy" id="449393"/>
    <lineage>
        <taxon>unclassified sequences</taxon>
        <taxon>metagenomes</taxon>
        <taxon>ecological metagenomes</taxon>
    </lineage>
</organism>
<gene>
    <name evidence="8" type="ORF">UFOPK3614_00706</name>
</gene>
<feature type="transmembrane region" description="Helical" evidence="6">
    <location>
        <begin position="53"/>
        <end position="72"/>
    </location>
</feature>
<feature type="transmembrane region" description="Helical" evidence="6">
    <location>
        <begin position="373"/>
        <end position="392"/>
    </location>
</feature>
<dbReference type="PRINTS" id="PR01035">
    <property type="entry name" value="TCRTETA"/>
</dbReference>
<dbReference type="Pfam" id="PF07690">
    <property type="entry name" value="MFS_1"/>
    <property type="match status" value="1"/>
</dbReference>
<evidence type="ECO:0000256" key="4">
    <source>
        <dbReference type="ARBA" id="ARBA00022989"/>
    </source>
</evidence>
<evidence type="ECO:0000313" key="8">
    <source>
        <dbReference type="EMBL" id="CAB4918149.1"/>
    </source>
</evidence>
<feature type="transmembrane region" description="Helical" evidence="6">
    <location>
        <begin position="174"/>
        <end position="192"/>
    </location>
</feature>
<dbReference type="CDD" id="cd17325">
    <property type="entry name" value="MFS_MdtG_SLC18_like"/>
    <property type="match status" value="1"/>
</dbReference>
<dbReference type="Gene3D" id="1.20.1250.20">
    <property type="entry name" value="MFS general substrate transporter like domains"/>
    <property type="match status" value="2"/>
</dbReference>
<evidence type="ECO:0000256" key="6">
    <source>
        <dbReference type="SAM" id="Phobius"/>
    </source>
</evidence>
<dbReference type="GO" id="GO:0022857">
    <property type="term" value="F:transmembrane transporter activity"/>
    <property type="evidence" value="ECO:0007669"/>
    <property type="project" value="InterPro"/>
</dbReference>
<feature type="transmembrane region" description="Helical" evidence="6">
    <location>
        <begin position="286"/>
        <end position="305"/>
    </location>
</feature>
<evidence type="ECO:0000256" key="5">
    <source>
        <dbReference type="ARBA" id="ARBA00023136"/>
    </source>
</evidence>
<feature type="transmembrane region" description="Helical" evidence="6">
    <location>
        <begin position="221"/>
        <end position="243"/>
    </location>
</feature>
<feature type="transmembrane region" description="Helical" evidence="6">
    <location>
        <begin position="20"/>
        <end position="41"/>
    </location>
</feature>
<keyword evidence="2" id="KW-0813">Transport</keyword>
<dbReference type="PANTHER" id="PTHR23506:SF23">
    <property type="entry name" value="GH10249P"/>
    <property type="match status" value="1"/>
</dbReference>
<feature type="transmembrane region" description="Helical" evidence="6">
    <location>
        <begin position="84"/>
        <end position="104"/>
    </location>
</feature>
<feature type="transmembrane region" description="Helical" evidence="6">
    <location>
        <begin position="311"/>
        <end position="334"/>
    </location>
</feature>
<sequence>MINKFKNGFTNPFAEFPREVGVLVFASFFVAVGFGIIAPTIPLFAKSFGVNNAQVGTIISAFALARFASGLISGKLVDKFGERLVYTVGIAFVALSSFAAALAQSYEQLLIFRSAGGLGSSMFSVAAGSIVLRAVRDDQRARAQSLYNGSFLVGMMAGPVIGGFLTAISLRAPLLVYAFLLVVASAAGGFLLRNSVLAARPTEKSVAVKTSIRDALAMKPYVIALIISFTTAWVLFGMSRSVLPLFMVEDMKSSAGFIGVGFTISAVVQGLYLLKAGRLSDQRGRKFAAISGLIYLCISVFLLAITFHPWVFLLSMFIGAFGSAFLSTTPSAIVGDVLKGKGGQVIALYQMSGDAGAMVAPVLLGFIADHYGFRATFAISAALVAAVIIVATKLPETRSSHLGQSSK</sequence>
<feature type="transmembrane region" description="Helical" evidence="6">
    <location>
        <begin position="346"/>
        <end position="367"/>
    </location>
</feature>
<comment type="subcellular location">
    <subcellularLocation>
        <location evidence="1">Membrane</location>
        <topology evidence="1">Multi-pass membrane protein</topology>
    </subcellularLocation>
</comment>
<keyword evidence="4 6" id="KW-1133">Transmembrane helix</keyword>
<dbReference type="PROSITE" id="PS50850">
    <property type="entry name" value="MFS"/>
    <property type="match status" value="1"/>
</dbReference>
<dbReference type="InterPro" id="IPR001958">
    <property type="entry name" value="Tet-R_TetA/multi-R_MdtG-like"/>
</dbReference>